<dbReference type="Pfam" id="PF01992">
    <property type="entry name" value="vATP-synt_AC39"/>
    <property type="match status" value="1"/>
</dbReference>
<dbReference type="HOGENOM" id="CLU_064887_1_0_9"/>
<evidence type="ECO:0000313" key="3">
    <source>
        <dbReference type="EMBL" id="EHI61736.1"/>
    </source>
</evidence>
<dbReference type="EMBL" id="ADLN01000001">
    <property type="protein sequence ID" value="EHI61736.1"/>
    <property type="molecule type" value="Genomic_DNA"/>
</dbReference>
<keyword evidence="2" id="KW-0406">Ion transport</keyword>
<evidence type="ECO:0000256" key="2">
    <source>
        <dbReference type="ARBA" id="ARBA00023065"/>
    </source>
</evidence>
<dbReference type="Gene3D" id="1.10.132.50">
    <property type="entry name" value="ATP synthase (C/AC39) subunit, domain 3"/>
    <property type="match status" value="3"/>
</dbReference>
<reference evidence="3 4" key="1">
    <citation type="submission" date="2011-08" db="EMBL/GenBank/DDBJ databases">
        <title>The Genome Sequence of Clostridium hathewayi WAL-18680.</title>
        <authorList>
            <consortium name="The Broad Institute Genome Sequencing Platform"/>
            <person name="Earl A."/>
            <person name="Ward D."/>
            <person name="Feldgarden M."/>
            <person name="Gevers D."/>
            <person name="Finegold S.M."/>
            <person name="Summanen P.H."/>
            <person name="Molitoris D.R."/>
            <person name="Song M."/>
            <person name="Daigneault M."/>
            <person name="Allen-Vercoe E."/>
            <person name="Young S.K."/>
            <person name="Zeng Q."/>
            <person name="Gargeya S."/>
            <person name="Fitzgerald M."/>
            <person name="Haas B."/>
            <person name="Abouelleil A."/>
            <person name="Alvarado L."/>
            <person name="Arachchi H.M."/>
            <person name="Berlin A."/>
            <person name="Brown A."/>
            <person name="Chapman S.B."/>
            <person name="Chen Z."/>
            <person name="Dunbar C."/>
            <person name="Freedman E."/>
            <person name="Gearin G."/>
            <person name="Gellesch M."/>
            <person name="Goldberg J."/>
            <person name="Griggs A."/>
            <person name="Gujja S."/>
            <person name="Heiman D."/>
            <person name="Howarth C."/>
            <person name="Larson L."/>
            <person name="Lui A."/>
            <person name="MacDonald P.J.P."/>
            <person name="Montmayeur A."/>
            <person name="Murphy C."/>
            <person name="Neiman D."/>
            <person name="Pearson M."/>
            <person name="Priest M."/>
            <person name="Roberts A."/>
            <person name="Saif S."/>
            <person name="Shea T."/>
            <person name="Shenoy N."/>
            <person name="Sisk P."/>
            <person name="Stolte C."/>
            <person name="Sykes S."/>
            <person name="Wortman J."/>
            <person name="Nusbaum C."/>
            <person name="Birren B."/>
        </authorList>
    </citation>
    <scope>NUCLEOTIDE SEQUENCE [LARGE SCALE GENOMIC DNA]</scope>
    <source>
        <strain evidence="3 4">WAL-18680</strain>
    </source>
</reference>
<protein>
    <submittedName>
        <fullName evidence="3">ATP synthase subunit</fullName>
    </submittedName>
</protein>
<dbReference type="PATRIC" id="fig|742737.3.peg.181"/>
<sequence>MGGLLAYSGITTKVKAMESRFITDDGFREMASLESVPDAVEFLMRIPSYASIFNSLEEDKLHRGVIEQRLMLSLYDDFAKLYRFSNLSQRKFLDLYFMHYEIALLKKCLRNALDNQKFDLDLSVFQEFLDKHSKLDFAKLASCENLTELISQLEGSPYAAILDNLSNVEEPTLFDYEMQLDLMYFKAVWKIKGRQLSNNEKKVLSQCFGSKLDMLNIQWIYRSKKYYNLSSTEIYSLLIPVQYHLKKEEIIKMAEAGNLDEFYTALQSTFYGSLELTDLSERPDLEGLYEKVLNRIHRITSQRDPYSMAALNSYLYFKELEVHKIITVIESIRYGIRADIICSYVIKN</sequence>
<comment type="caution">
    <text evidence="3">The sequence shown here is derived from an EMBL/GenBank/DDBJ whole genome shotgun (WGS) entry which is preliminary data.</text>
</comment>
<dbReference type="OrthoDB" id="9816136at2"/>
<evidence type="ECO:0000256" key="1">
    <source>
        <dbReference type="ARBA" id="ARBA00022448"/>
    </source>
</evidence>
<dbReference type="InterPro" id="IPR002843">
    <property type="entry name" value="ATPase_V0-cplx_csu/dsu"/>
</dbReference>
<keyword evidence="1" id="KW-0813">Transport</keyword>
<dbReference type="InterPro" id="IPR036079">
    <property type="entry name" value="ATPase_csu/dsu_sf"/>
</dbReference>
<accession>G5I9J7</accession>
<keyword evidence="4" id="KW-1185">Reference proteome</keyword>
<evidence type="ECO:0000313" key="4">
    <source>
        <dbReference type="Proteomes" id="UP000005384"/>
    </source>
</evidence>
<dbReference type="InterPro" id="IPR050873">
    <property type="entry name" value="V-ATPase_V0D/AC39_subunit"/>
</dbReference>
<dbReference type="PANTHER" id="PTHR38682:SF1">
    <property type="entry name" value="V-TYPE ATP SYNTHASE SUBUNIT C"/>
    <property type="match status" value="1"/>
</dbReference>
<dbReference type="AlphaFoldDB" id="G5I9J7"/>
<dbReference type="GO" id="GO:0046961">
    <property type="term" value="F:proton-transporting ATPase activity, rotational mechanism"/>
    <property type="evidence" value="ECO:0007669"/>
    <property type="project" value="InterPro"/>
</dbReference>
<gene>
    <name evidence="3" type="ORF">HMPREF9473_00187</name>
</gene>
<dbReference type="SUPFAM" id="SSF103486">
    <property type="entry name" value="V-type ATP synthase subunit C"/>
    <property type="match status" value="1"/>
</dbReference>
<organism evidence="3 4">
    <name type="scientific">Hungatella hathewayi WAL-18680</name>
    <dbReference type="NCBI Taxonomy" id="742737"/>
    <lineage>
        <taxon>Bacteria</taxon>
        <taxon>Bacillati</taxon>
        <taxon>Bacillota</taxon>
        <taxon>Clostridia</taxon>
        <taxon>Lachnospirales</taxon>
        <taxon>Lachnospiraceae</taxon>
        <taxon>Hungatella</taxon>
    </lineage>
</organism>
<dbReference type="Proteomes" id="UP000005384">
    <property type="component" value="Unassembled WGS sequence"/>
</dbReference>
<dbReference type="RefSeq" id="WP_006778168.1">
    <property type="nucleotide sequence ID" value="NZ_CP040506.1"/>
</dbReference>
<proteinExistence type="predicted"/>
<name>G5I9J7_9FIRM</name>
<dbReference type="PANTHER" id="PTHR38682">
    <property type="entry name" value="V-TYPE ATP SYNTHASE SUBUNIT C"/>
    <property type="match status" value="1"/>
</dbReference>
<dbReference type="InterPro" id="IPR044911">
    <property type="entry name" value="V-type_ATPase_csu/dsu_dom_3"/>
</dbReference>